<reference evidence="2 3" key="1">
    <citation type="journal article" date="2024" name="G3 (Bethesda)">
        <title>Genome assembly of Hibiscus sabdariffa L. provides insights into metabolisms of medicinal natural products.</title>
        <authorList>
            <person name="Kim T."/>
        </authorList>
    </citation>
    <scope>NUCLEOTIDE SEQUENCE [LARGE SCALE GENOMIC DNA]</scope>
    <source>
        <strain evidence="2">TK-2024</strain>
        <tissue evidence="2">Old leaves</tissue>
    </source>
</reference>
<sequence>MTDISMVSKLDGNGIVVEWTKLKTPGNGSFGPVHFVKLSSMDSDMIVKCFSDVVKLEKGVTIYNLFLEYAFDGSLPRQIGHALDIWSLGCIVLELITVKQPWEDQGKDFLMKCFAREPGERWTADMLSSHPFIIATQDKYDDCLPSNEELEAWLCDISIFVE</sequence>
<gene>
    <name evidence="2" type="ORF">V6N11_028771</name>
</gene>
<accession>A0ABR2PRE5</accession>
<dbReference type="PANTHER" id="PTHR48011:SF51">
    <property type="entry name" value="PROTEIN KINASE SUPERFAMILY PROTEIN"/>
    <property type="match status" value="1"/>
</dbReference>
<dbReference type="Proteomes" id="UP001396334">
    <property type="component" value="Unassembled WGS sequence"/>
</dbReference>
<dbReference type="PANTHER" id="PTHR48011">
    <property type="entry name" value="CCR4-NOT TRANSCRIPTIONAL COMPLEX SUBUNIT CAF120-RELATED"/>
    <property type="match status" value="1"/>
</dbReference>
<dbReference type="EMBL" id="JBBPBN010000053">
    <property type="protein sequence ID" value="KAK8990811.1"/>
    <property type="molecule type" value="Genomic_DNA"/>
</dbReference>
<protein>
    <recommendedName>
        <fullName evidence="1">Protein kinase domain-containing protein</fullName>
    </recommendedName>
</protein>
<keyword evidence="3" id="KW-1185">Reference proteome</keyword>
<dbReference type="SMART" id="SM00220">
    <property type="entry name" value="S_TKc"/>
    <property type="match status" value="1"/>
</dbReference>
<evidence type="ECO:0000313" key="2">
    <source>
        <dbReference type="EMBL" id="KAK8990811.1"/>
    </source>
</evidence>
<dbReference type="SUPFAM" id="SSF56112">
    <property type="entry name" value="Protein kinase-like (PK-like)"/>
    <property type="match status" value="1"/>
</dbReference>
<evidence type="ECO:0000313" key="3">
    <source>
        <dbReference type="Proteomes" id="UP001396334"/>
    </source>
</evidence>
<evidence type="ECO:0000259" key="1">
    <source>
        <dbReference type="SMART" id="SM00220"/>
    </source>
</evidence>
<dbReference type="Gene3D" id="1.10.510.10">
    <property type="entry name" value="Transferase(Phosphotransferase) domain 1"/>
    <property type="match status" value="1"/>
</dbReference>
<name>A0ABR2PRE5_9ROSI</name>
<dbReference type="InterPro" id="IPR000719">
    <property type="entry name" value="Prot_kinase_dom"/>
</dbReference>
<feature type="domain" description="Protein kinase" evidence="1">
    <location>
        <begin position="19"/>
        <end position="133"/>
    </location>
</feature>
<proteinExistence type="predicted"/>
<dbReference type="InterPro" id="IPR011009">
    <property type="entry name" value="Kinase-like_dom_sf"/>
</dbReference>
<organism evidence="2 3">
    <name type="scientific">Hibiscus sabdariffa</name>
    <name type="common">roselle</name>
    <dbReference type="NCBI Taxonomy" id="183260"/>
    <lineage>
        <taxon>Eukaryota</taxon>
        <taxon>Viridiplantae</taxon>
        <taxon>Streptophyta</taxon>
        <taxon>Embryophyta</taxon>
        <taxon>Tracheophyta</taxon>
        <taxon>Spermatophyta</taxon>
        <taxon>Magnoliopsida</taxon>
        <taxon>eudicotyledons</taxon>
        <taxon>Gunneridae</taxon>
        <taxon>Pentapetalae</taxon>
        <taxon>rosids</taxon>
        <taxon>malvids</taxon>
        <taxon>Malvales</taxon>
        <taxon>Malvaceae</taxon>
        <taxon>Malvoideae</taxon>
        <taxon>Hibiscus</taxon>
    </lineage>
</organism>
<comment type="caution">
    <text evidence="2">The sequence shown here is derived from an EMBL/GenBank/DDBJ whole genome shotgun (WGS) entry which is preliminary data.</text>
</comment>
<dbReference type="InterPro" id="IPR052751">
    <property type="entry name" value="Plant_MAPKKK"/>
</dbReference>